<evidence type="ECO:0000313" key="2">
    <source>
        <dbReference type="Proteomes" id="UP000295371"/>
    </source>
</evidence>
<gene>
    <name evidence="1" type="ORF">CLV29_2982</name>
</gene>
<dbReference type="Proteomes" id="UP000295371">
    <property type="component" value="Unassembled WGS sequence"/>
</dbReference>
<accession>A0A4R7J144</accession>
<name>A0A4R7J144_9ACTN</name>
<dbReference type="RefSeq" id="WP_166649298.1">
    <property type="nucleotide sequence ID" value="NZ_SOAW01000003.1"/>
</dbReference>
<dbReference type="SUPFAM" id="SSF53756">
    <property type="entry name" value="UDP-Glycosyltransferase/glycogen phosphorylase"/>
    <property type="match status" value="2"/>
</dbReference>
<keyword evidence="2" id="KW-1185">Reference proteome</keyword>
<dbReference type="GO" id="GO:0016740">
    <property type="term" value="F:transferase activity"/>
    <property type="evidence" value="ECO:0007669"/>
    <property type="project" value="UniProtKB-KW"/>
</dbReference>
<dbReference type="EMBL" id="SOAW01000003">
    <property type="protein sequence ID" value="TDT29959.1"/>
    <property type="molecule type" value="Genomic_DNA"/>
</dbReference>
<protein>
    <submittedName>
        <fullName evidence="1">UDP-N-acetylglucosamine:LPS N-acetylglucosamine transferase</fullName>
    </submittedName>
</protein>
<reference evidence="1 2" key="1">
    <citation type="submission" date="2019-03" db="EMBL/GenBank/DDBJ databases">
        <title>Genomic Encyclopedia of Archaeal and Bacterial Type Strains, Phase II (KMG-II): from individual species to whole genera.</title>
        <authorList>
            <person name="Goeker M."/>
        </authorList>
    </citation>
    <scope>NUCLEOTIDE SEQUENCE [LARGE SCALE GENOMIC DNA]</scope>
    <source>
        <strain evidence="1 2">DSM 24323</strain>
    </source>
</reference>
<dbReference type="AlphaFoldDB" id="A0A4R7J144"/>
<evidence type="ECO:0000313" key="1">
    <source>
        <dbReference type="EMBL" id="TDT29959.1"/>
    </source>
</evidence>
<dbReference type="Gene3D" id="3.40.50.2000">
    <property type="entry name" value="Glycogen Phosphorylase B"/>
    <property type="match status" value="1"/>
</dbReference>
<sequence>MTSHQVDILVVTDARLVGGGNKSLAQEIIAHAAAGYTTGLLSLSGPARGGARPLDVSLMQLIDDGLLQMFRPDDPIEAGLVIARGPSMFEREQSFKPRVRAEKWLLVANAFNTDPAVSNMLYDPNVVAAQAEELFDHQWQWVPLSPIVRHKMLSTHPKLALSPMNWSNIINLDHWHIDRSDRLERPVRIGRHSRDSPGKWPTDRREIFDAYPAGSDFRISIMGGARTPRAILGRPLPRNWDVFPFGAMSPKEFLRKVDVYSYYHHPAWHEAFGRSILEGIATGAVAVLPPYFEAIFSDAAIYAEPSEVKEVALRLAEDPSYLQERRAVAREVTHQYFGYGSHVERLKDLIGAPRRKSTATTKLPRLDKPTTPKPRVLFYTDNGHGLGHVTRLMAYAKRLGPEVQPYFLTMSEAYHLVDEQGHPVEYFPSPKKMGFTPKQKPIWEEILNVRLRLLLDRLEPSVLVVDHVNPPEVLRKICADHPDTTFVWSRRGMWRQQRKPPSLRMADAFDHVLEPMDLAAAVDMGFTPRLSAGTLYVPPITFVQRDELLPREQARAELGLPLDGTSVLLNLSADSTDQLVELMTHIQRLLRAQIGEDKPLTIFAPRHALHAAGLENVDGIVMKPVYPVAKYANAFDAAISTTGYNSYHELVHLGVPTIFVARATETLDDQNRRAAFAPIAGFGASAQSVHGLEFDEAVRSVMNPRVRARMRKAALEAFPENGANQAARIIERLVRGEPPTPHTEATAPGGTEAVMATAITDSRIGGTAGATAVKEKFSLPDSLERMPSGISLPSNAVKSAIRVVIDATTHGDADIPGLVDHITHVQLRYPYIKPVFLISALNSAALTRAGYMYETVVPADKWEALGTAMSHSEYVERRFYEMITVYQPQRMARIRPGEALPRWIYER</sequence>
<proteinExistence type="predicted"/>
<comment type="caution">
    <text evidence="1">The sequence shown here is derived from an EMBL/GenBank/DDBJ whole genome shotgun (WGS) entry which is preliminary data.</text>
</comment>
<organism evidence="1 2">
    <name type="scientific">Naumannella halotolerans</name>
    <dbReference type="NCBI Taxonomy" id="993414"/>
    <lineage>
        <taxon>Bacteria</taxon>
        <taxon>Bacillati</taxon>
        <taxon>Actinomycetota</taxon>
        <taxon>Actinomycetes</taxon>
        <taxon>Propionibacteriales</taxon>
        <taxon>Propionibacteriaceae</taxon>
        <taxon>Naumannella</taxon>
    </lineage>
</organism>
<keyword evidence="1" id="KW-0808">Transferase</keyword>